<dbReference type="InterPro" id="IPR018102">
    <property type="entry name" value="Ribosomal_uS11_CS"/>
</dbReference>
<evidence type="ECO:0000313" key="10">
    <source>
        <dbReference type="EMBL" id="KKS08858.1"/>
    </source>
</evidence>
<comment type="similarity">
    <text evidence="1 8 9">Belongs to the universal ribosomal protein uS11 family.</text>
</comment>
<dbReference type="PIRSF" id="PIRSF002131">
    <property type="entry name" value="Ribosomal_S11"/>
    <property type="match status" value="1"/>
</dbReference>
<evidence type="ECO:0000256" key="4">
    <source>
        <dbReference type="ARBA" id="ARBA00022980"/>
    </source>
</evidence>
<dbReference type="InterPro" id="IPR036967">
    <property type="entry name" value="Ribosomal_uS11_sf"/>
</dbReference>
<dbReference type="PANTHER" id="PTHR11759">
    <property type="entry name" value="40S RIBOSOMAL PROTEIN S14/30S RIBOSOMAL PROTEIN S11"/>
    <property type="match status" value="1"/>
</dbReference>
<proteinExistence type="inferred from homology"/>
<name>A0A0G0Z749_UNCC2</name>
<evidence type="ECO:0000256" key="6">
    <source>
        <dbReference type="ARBA" id="ARBA00035160"/>
    </source>
</evidence>
<dbReference type="NCBIfam" id="NF003698">
    <property type="entry name" value="PRK05309.1"/>
    <property type="match status" value="1"/>
</dbReference>
<dbReference type="GO" id="GO:0019843">
    <property type="term" value="F:rRNA binding"/>
    <property type="evidence" value="ECO:0007669"/>
    <property type="project" value="UniProtKB-UniRule"/>
</dbReference>
<reference evidence="10 11" key="1">
    <citation type="journal article" date="2015" name="Nature">
        <title>rRNA introns, odd ribosomes, and small enigmatic genomes across a large radiation of phyla.</title>
        <authorList>
            <person name="Brown C.T."/>
            <person name="Hug L.A."/>
            <person name="Thomas B.C."/>
            <person name="Sharon I."/>
            <person name="Castelle C.J."/>
            <person name="Singh A."/>
            <person name="Wilkins M.J."/>
            <person name="Williams K.H."/>
            <person name="Banfield J.F."/>
        </authorList>
    </citation>
    <scope>NUCLEOTIDE SEQUENCE [LARGE SCALE GENOMIC DNA]</scope>
</reference>
<dbReference type="FunFam" id="3.30.420.80:FF:000001">
    <property type="entry name" value="30S ribosomal protein S11"/>
    <property type="match status" value="1"/>
</dbReference>
<keyword evidence="5 8" id="KW-0687">Ribonucleoprotein</keyword>
<dbReference type="PATRIC" id="fig|1618344.3.peg.997"/>
<dbReference type="Pfam" id="PF00411">
    <property type="entry name" value="Ribosomal_S11"/>
    <property type="match status" value="1"/>
</dbReference>
<keyword evidence="2 8" id="KW-0699">rRNA-binding</keyword>
<dbReference type="InterPro" id="IPR001971">
    <property type="entry name" value="Ribosomal_uS11"/>
</dbReference>
<sequence>MAKAKVQTRKKKIKKVVVEGNAHISSTFNNTVITLTDKSGNVLAWDTAGAAGFKGSRKSTPYAAQVAASGAAEKAKAYGLRKVSVFVKGIGSGRETAIRALQNSGIDVVSIKDITPIPHNGCRPRKPRRV</sequence>
<dbReference type="GO" id="GO:0003735">
    <property type="term" value="F:structural constituent of ribosome"/>
    <property type="evidence" value="ECO:0007669"/>
    <property type="project" value="InterPro"/>
</dbReference>
<gene>
    <name evidence="8" type="primary">rpsK</name>
    <name evidence="10" type="ORF">UU65_C0004G0069</name>
</gene>
<evidence type="ECO:0000256" key="5">
    <source>
        <dbReference type="ARBA" id="ARBA00023274"/>
    </source>
</evidence>
<dbReference type="HAMAP" id="MF_01310">
    <property type="entry name" value="Ribosomal_uS11"/>
    <property type="match status" value="1"/>
</dbReference>
<dbReference type="Gene3D" id="3.30.420.80">
    <property type="entry name" value="Ribosomal protein S11"/>
    <property type="match status" value="1"/>
</dbReference>
<keyword evidence="3 8" id="KW-0694">RNA-binding</keyword>
<evidence type="ECO:0000256" key="1">
    <source>
        <dbReference type="ARBA" id="ARBA00006194"/>
    </source>
</evidence>
<protein>
    <recommendedName>
        <fullName evidence="6 8">Small ribosomal subunit protein uS11</fullName>
    </recommendedName>
</protein>
<evidence type="ECO:0000313" key="11">
    <source>
        <dbReference type="Proteomes" id="UP000033869"/>
    </source>
</evidence>
<dbReference type="InterPro" id="IPR019981">
    <property type="entry name" value="Ribosomal_uS11_bac-type"/>
</dbReference>
<accession>A0A0G0Z749</accession>
<dbReference type="GO" id="GO:0006412">
    <property type="term" value="P:translation"/>
    <property type="evidence" value="ECO:0007669"/>
    <property type="project" value="UniProtKB-UniRule"/>
</dbReference>
<organism evidence="10 11">
    <name type="scientific">candidate division CPR2 bacterium GW2011_GWC1_41_48</name>
    <dbReference type="NCBI Taxonomy" id="1618344"/>
    <lineage>
        <taxon>Bacteria</taxon>
        <taxon>Bacteria division CPR2</taxon>
    </lineage>
</organism>
<keyword evidence="4 8" id="KW-0689">Ribosomal protein</keyword>
<dbReference type="GO" id="GO:0005840">
    <property type="term" value="C:ribosome"/>
    <property type="evidence" value="ECO:0007669"/>
    <property type="project" value="UniProtKB-KW"/>
</dbReference>
<comment type="function">
    <text evidence="7 8">Located on the platform of the 30S subunit, it bridges several disparate RNA helices of the 16S rRNA. Forms part of the Shine-Dalgarno cleft in the 70S ribosome.</text>
</comment>
<evidence type="ECO:0000256" key="8">
    <source>
        <dbReference type="HAMAP-Rule" id="MF_01310"/>
    </source>
</evidence>
<dbReference type="Proteomes" id="UP000033869">
    <property type="component" value="Unassembled WGS sequence"/>
</dbReference>
<dbReference type="EMBL" id="LCBL01000004">
    <property type="protein sequence ID" value="KKS08858.1"/>
    <property type="molecule type" value="Genomic_DNA"/>
</dbReference>
<dbReference type="AlphaFoldDB" id="A0A0G0Z749"/>
<comment type="subunit">
    <text evidence="8">Part of the 30S ribosomal subunit. Interacts with proteins S7 and S18. Binds to IF-3.</text>
</comment>
<evidence type="ECO:0000256" key="7">
    <source>
        <dbReference type="ARBA" id="ARBA00058053"/>
    </source>
</evidence>
<evidence type="ECO:0000256" key="2">
    <source>
        <dbReference type="ARBA" id="ARBA00022730"/>
    </source>
</evidence>
<comment type="caution">
    <text evidence="10">The sequence shown here is derived from an EMBL/GenBank/DDBJ whole genome shotgun (WGS) entry which is preliminary data.</text>
</comment>
<dbReference type="PROSITE" id="PS00054">
    <property type="entry name" value="RIBOSOMAL_S11"/>
    <property type="match status" value="1"/>
</dbReference>
<dbReference type="NCBIfam" id="TIGR03632">
    <property type="entry name" value="uS11_bact"/>
    <property type="match status" value="1"/>
</dbReference>
<dbReference type="SUPFAM" id="SSF53137">
    <property type="entry name" value="Translational machinery components"/>
    <property type="match status" value="1"/>
</dbReference>
<evidence type="ECO:0000256" key="3">
    <source>
        <dbReference type="ARBA" id="ARBA00022884"/>
    </source>
</evidence>
<evidence type="ECO:0000256" key="9">
    <source>
        <dbReference type="RuleBase" id="RU003629"/>
    </source>
</evidence>
<dbReference type="GO" id="GO:1990904">
    <property type="term" value="C:ribonucleoprotein complex"/>
    <property type="evidence" value="ECO:0007669"/>
    <property type="project" value="UniProtKB-KW"/>
</dbReference>